<name>A0ABY5DU81_9ACTN</name>
<evidence type="ECO:0000313" key="3">
    <source>
        <dbReference type="Proteomes" id="UP001056035"/>
    </source>
</evidence>
<evidence type="ECO:0000313" key="2">
    <source>
        <dbReference type="EMBL" id="UTI64257.1"/>
    </source>
</evidence>
<feature type="domain" description="Ribbon-helix-helix protein CopG" evidence="1">
    <location>
        <begin position="4"/>
        <end position="37"/>
    </location>
</feature>
<accession>A0ABY5DU81</accession>
<gene>
    <name evidence="2" type="ORF">NBH00_23320</name>
</gene>
<dbReference type="InterPro" id="IPR002145">
    <property type="entry name" value="CopG"/>
</dbReference>
<reference evidence="2 3" key="1">
    <citation type="submission" date="2022-06" db="EMBL/GenBank/DDBJ databases">
        <title>Paraconexibacter antarcticus.</title>
        <authorList>
            <person name="Kim C.S."/>
        </authorList>
    </citation>
    <scope>NUCLEOTIDE SEQUENCE [LARGE SCALE GENOMIC DNA]</scope>
    <source>
        <strain evidence="2 3">02-257</strain>
    </source>
</reference>
<dbReference type="Pfam" id="PF01402">
    <property type="entry name" value="RHH_1"/>
    <property type="match status" value="1"/>
</dbReference>
<evidence type="ECO:0000259" key="1">
    <source>
        <dbReference type="Pfam" id="PF01402"/>
    </source>
</evidence>
<proteinExistence type="predicted"/>
<dbReference type="EMBL" id="CP098502">
    <property type="protein sequence ID" value="UTI64257.1"/>
    <property type="molecule type" value="Genomic_DNA"/>
</dbReference>
<dbReference type="RefSeq" id="WP_254570967.1">
    <property type="nucleotide sequence ID" value="NZ_CP098502.1"/>
</dbReference>
<dbReference type="CDD" id="cd21631">
    <property type="entry name" value="RHH_CopG_NikR-like"/>
    <property type="match status" value="1"/>
</dbReference>
<protein>
    <submittedName>
        <fullName evidence="2">Ribbon-helix-helix domain-containing protein</fullName>
    </submittedName>
</protein>
<sequence>MALKKTSIYLDDALDRVLAQRAADEGLTKAEWIRRGLEGLATRPQRAKPTVGVFSSGIPDLASNDEKYAAETDWND</sequence>
<dbReference type="Proteomes" id="UP001056035">
    <property type="component" value="Chromosome"/>
</dbReference>
<organism evidence="2 3">
    <name type="scientific">Paraconexibacter antarcticus</name>
    <dbReference type="NCBI Taxonomy" id="2949664"/>
    <lineage>
        <taxon>Bacteria</taxon>
        <taxon>Bacillati</taxon>
        <taxon>Actinomycetota</taxon>
        <taxon>Thermoleophilia</taxon>
        <taxon>Solirubrobacterales</taxon>
        <taxon>Paraconexibacteraceae</taxon>
        <taxon>Paraconexibacter</taxon>
    </lineage>
</organism>
<keyword evidence="3" id="KW-1185">Reference proteome</keyword>